<evidence type="ECO:0000313" key="5">
    <source>
        <dbReference type="Proteomes" id="UP000325313"/>
    </source>
</evidence>
<proteinExistence type="predicted"/>
<accession>A0A5B0PJJ4</accession>
<dbReference type="EMBL" id="VDEP01000070">
    <property type="protein sequence ID" value="KAA1133957.1"/>
    <property type="molecule type" value="Genomic_DNA"/>
</dbReference>
<dbReference type="AlphaFoldDB" id="A0A5B0PJJ4"/>
<protein>
    <recommendedName>
        <fullName evidence="6">Hydrophobin</fullName>
    </recommendedName>
</protein>
<organism evidence="2 4">
    <name type="scientific">Puccinia graminis f. sp. tritici</name>
    <dbReference type="NCBI Taxonomy" id="56615"/>
    <lineage>
        <taxon>Eukaryota</taxon>
        <taxon>Fungi</taxon>
        <taxon>Dikarya</taxon>
        <taxon>Basidiomycota</taxon>
        <taxon>Pucciniomycotina</taxon>
        <taxon>Pucciniomycetes</taxon>
        <taxon>Pucciniales</taxon>
        <taxon>Pucciniaceae</taxon>
        <taxon>Puccinia</taxon>
    </lineage>
</organism>
<dbReference type="Proteomes" id="UP000324748">
    <property type="component" value="Unassembled WGS sequence"/>
</dbReference>
<sequence length="88" mass="9637">MNVFRSTLLIVFLAGVCTFASARCGAGDVDACATYDHRMYKASPSNPDCHVTSSEVHFCCPADQMVPGTPDYPTVYAIRIMGCYLNKY</sequence>
<evidence type="ECO:0000256" key="1">
    <source>
        <dbReference type="SAM" id="SignalP"/>
    </source>
</evidence>
<reference evidence="4 5" key="1">
    <citation type="submission" date="2019-05" db="EMBL/GenBank/DDBJ databases">
        <title>Emergence of the Ug99 lineage of the wheat stem rust pathogen through somatic hybridization.</title>
        <authorList>
            <person name="Li F."/>
            <person name="Upadhyaya N.M."/>
            <person name="Sperschneider J."/>
            <person name="Matny O."/>
            <person name="Nguyen-Phuc H."/>
            <person name="Mago R."/>
            <person name="Raley C."/>
            <person name="Miller M.E."/>
            <person name="Silverstein K.A.T."/>
            <person name="Henningsen E."/>
            <person name="Hirsch C.D."/>
            <person name="Visser B."/>
            <person name="Pretorius Z.A."/>
            <person name="Steffenson B.J."/>
            <person name="Schwessinger B."/>
            <person name="Dodds P.N."/>
            <person name="Figueroa M."/>
        </authorList>
    </citation>
    <scope>NUCLEOTIDE SEQUENCE [LARGE SCALE GENOMIC DNA]</scope>
    <source>
        <strain evidence="2">21-0</strain>
        <strain evidence="3 5">Ug99</strain>
    </source>
</reference>
<gene>
    <name evidence="2" type="ORF">PGT21_030684</name>
    <name evidence="3" type="ORF">PGTUg99_033508</name>
</gene>
<keyword evidence="4" id="KW-1185">Reference proteome</keyword>
<name>A0A5B0PJJ4_PUCGR</name>
<feature type="signal peptide" evidence="1">
    <location>
        <begin position="1"/>
        <end position="22"/>
    </location>
</feature>
<feature type="chain" id="PRO_5036366426" description="Hydrophobin" evidence="1">
    <location>
        <begin position="23"/>
        <end position="88"/>
    </location>
</feature>
<keyword evidence="1" id="KW-0732">Signal</keyword>
<dbReference type="Proteomes" id="UP000325313">
    <property type="component" value="Unassembled WGS sequence"/>
</dbReference>
<evidence type="ECO:0000313" key="3">
    <source>
        <dbReference type="EMBL" id="KAA1133957.1"/>
    </source>
</evidence>
<dbReference type="EMBL" id="VSWC01000053">
    <property type="protein sequence ID" value="KAA1101817.1"/>
    <property type="molecule type" value="Genomic_DNA"/>
</dbReference>
<evidence type="ECO:0008006" key="6">
    <source>
        <dbReference type="Google" id="ProtNLM"/>
    </source>
</evidence>
<evidence type="ECO:0000313" key="4">
    <source>
        <dbReference type="Proteomes" id="UP000324748"/>
    </source>
</evidence>
<evidence type="ECO:0000313" key="2">
    <source>
        <dbReference type="EMBL" id="KAA1101817.1"/>
    </source>
</evidence>
<comment type="caution">
    <text evidence="2">The sequence shown here is derived from an EMBL/GenBank/DDBJ whole genome shotgun (WGS) entry which is preliminary data.</text>
</comment>